<keyword evidence="6" id="KW-0325">Glycoprotein</keyword>
<gene>
    <name evidence="7" type="ORF">OSB1V03_LOCUS13632</name>
</gene>
<dbReference type="Pfam" id="PF00450">
    <property type="entry name" value="Peptidase_S10"/>
    <property type="match status" value="1"/>
</dbReference>
<dbReference type="OrthoDB" id="443318at2759"/>
<dbReference type="SUPFAM" id="SSF53474">
    <property type="entry name" value="alpha/beta-Hydrolases"/>
    <property type="match status" value="1"/>
</dbReference>
<name>A0A7R9Q5T1_9ACAR</name>
<evidence type="ECO:0000256" key="5">
    <source>
        <dbReference type="ARBA" id="ARBA00022801"/>
    </source>
</evidence>
<sequence>RKSTINLKGIAIGNGLLDGDSNYQAGFDYLLGHGLVTTDWYEKKLEACCQCTAGTQHECNFTKAPNKTKCESVPDTYVSTPNLYNIYDECYPDLDLQHAFNTYSKQHFDKMGVKFALNGEYKRNVNKPKCPVNGHTPYLNLPEVRKALHVREDAKHWKGCGGSYDPSGGYTIQTRIAIDLINKYKLEKLVIYNGDFDTRCNFIADERFVDGLGFKKTNRYDPWHVDGVIGGFVANYERGLSFVLFRGAGHMVPQDKPEAALHFFESFLGLKKL</sequence>
<evidence type="ECO:0000313" key="7">
    <source>
        <dbReference type="EMBL" id="CAD7633234.1"/>
    </source>
</evidence>
<dbReference type="InterPro" id="IPR001563">
    <property type="entry name" value="Peptidase_S10"/>
</dbReference>
<dbReference type="Proteomes" id="UP000759131">
    <property type="component" value="Unassembled WGS sequence"/>
</dbReference>
<comment type="similarity">
    <text evidence="1">Belongs to the peptidase S10 family.</text>
</comment>
<feature type="non-terminal residue" evidence="7">
    <location>
        <position position="273"/>
    </location>
</feature>
<reference evidence="7" key="1">
    <citation type="submission" date="2020-11" db="EMBL/GenBank/DDBJ databases">
        <authorList>
            <person name="Tran Van P."/>
        </authorList>
    </citation>
    <scope>NUCLEOTIDE SEQUENCE</scope>
</reference>
<dbReference type="AlphaFoldDB" id="A0A7R9Q5T1"/>
<evidence type="ECO:0000256" key="3">
    <source>
        <dbReference type="ARBA" id="ARBA00022670"/>
    </source>
</evidence>
<dbReference type="PANTHER" id="PTHR11802:SF3">
    <property type="entry name" value="RETINOID-INDUCIBLE SERINE CARBOXYPEPTIDASE"/>
    <property type="match status" value="1"/>
</dbReference>
<dbReference type="Gene3D" id="3.40.50.1820">
    <property type="entry name" value="alpha/beta hydrolase"/>
    <property type="match status" value="1"/>
</dbReference>
<organism evidence="7">
    <name type="scientific">Medioppia subpectinata</name>
    <dbReference type="NCBI Taxonomy" id="1979941"/>
    <lineage>
        <taxon>Eukaryota</taxon>
        <taxon>Metazoa</taxon>
        <taxon>Ecdysozoa</taxon>
        <taxon>Arthropoda</taxon>
        <taxon>Chelicerata</taxon>
        <taxon>Arachnida</taxon>
        <taxon>Acari</taxon>
        <taxon>Acariformes</taxon>
        <taxon>Sarcoptiformes</taxon>
        <taxon>Oribatida</taxon>
        <taxon>Brachypylina</taxon>
        <taxon>Oppioidea</taxon>
        <taxon>Oppiidae</taxon>
        <taxon>Medioppia</taxon>
    </lineage>
</organism>
<accession>A0A7R9Q5T1</accession>
<keyword evidence="8" id="KW-1185">Reference proteome</keyword>
<dbReference type="EMBL" id="OC866946">
    <property type="protein sequence ID" value="CAD7633234.1"/>
    <property type="molecule type" value="Genomic_DNA"/>
</dbReference>
<evidence type="ECO:0000256" key="1">
    <source>
        <dbReference type="ARBA" id="ARBA00009431"/>
    </source>
</evidence>
<evidence type="ECO:0000313" key="8">
    <source>
        <dbReference type="Proteomes" id="UP000759131"/>
    </source>
</evidence>
<feature type="non-terminal residue" evidence="7">
    <location>
        <position position="1"/>
    </location>
</feature>
<dbReference type="GO" id="GO:0004185">
    <property type="term" value="F:serine-type carboxypeptidase activity"/>
    <property type="evidence" value="ECO:0007669"/>
    <property type="project" value="InterPro"/>
</dbReference>
<evidence type="ECO:0000256" key="2">
    <source>
        <dbReference type="ARBA" id="ARBA00022645"/>
    </source>
</evidence>
<dbReference type="InterPro" id="IPR029058">
    <property type="entry name" value="AB_hydrolase_fold"/>
</dbReference>
<evidence type="ECO:0008006" key="9">
    <source>
        <dbReference type="Google" id="ProtNLM"/>
    </source>
</evidence>
<dbReference type="EMBL" id="CAJPIZ010012371">
    <property type="protein sequence ID" value="CAG2113664.1"/>
    <property type="molecule type" value="Genomic_DNA"/>
</dbReference>
<dbReference type="GO" id="GO:0006508">
    <property type="term" value="P:proteolysis"/>
    <property type="evidence" value="ECO:0007669"/>
    <property type="project" value="UniProtKB-KW"/>
</dbReference>
<proteinExistence type="inferred from homology"/>
<dbReference type="PANTHER" id="PTHR11802">
    <property type="entry name" value="SERINE PROTEASE FAMILY S10 SERINE CARBOXYPEPTIDASE"/>
    <property type="match status" value="1"/>
</dbReference>
<evidence type="ECO:0000256" key="6">
    <source>
        <dbReference type="ARBA" id="ARBA00023180"/>
    </source>
</evidence>
<keyword evidence="5" id="KW-0378">Hydrolase</keyword>
<keyword evidence="3" id="KW-0645">Protease</keyword>
<keyword evidence="2" id="KW-0121">Carboxypeptidase</keyword>
<protein>
    <recommendedName>
        <fullName evidence="9">Serine carboxypeptidase</fullName>
    </recommendedName>
</protein>
<keyword evidence="4" id="KW-0732">Signal</keyword>
<evidence type="ECO:0000256" key="4">
    <source>
        <dbReference type="ARBA" id="ARBA00022729"/>
    </source>
</evidence>